<dbReference type="GO" id="GO:0016614">
    <property type="term" value="F:oxidoreductase activity, acting on CH-OH group of donors"/>
    <property type="evidence" value="ECO:0007669"/>
    <property type="project" value="UniProtKB-ARBA"/>
</dbReference>
<dbReference type="Proteomes" id="UP000014480">
    <property type="component" value="Unassembled WGS sequence"/>
</dbReference>
<reference evidence="5" key="2">
    <citation type="journal article" date="2019" name="Mol. Plant Microbe Interact.">
        <title>Genome sequence resources for four phytopathogenic fungi from the Colletotrichum orbiculare species complex.</title>
        <authorList>
            <person name="Gan P."/>
            <person name="Tsushima A."/>
            <person name="Narusaka M."/>
            <person name="Narusaka Y."/>
            <person name="Takano Y."/>
            <person name="Kubo Y."/>
            <person name="Shirasu K."/>
        </authorList>
    </citation>
    <scope>GENOME REANNOTATION</scope>
    <source>
        <strain evidence="5">104-T / ATCC 96160 / CBS 514.97 / LARS 414 / MAFF 240422</strain>
    </source>
</reference>
<dbReference type="PROSITE" id="PS00061">
    <property type="entry name" value="ADH_SHORT"/>
    <property type="match status" value="1"/>
</dbReference>
<dbReference type="InterPro" id="IPR020904">
    <property type="entry name" value="Sc_DH/Rdtase_CS"/>
</dbReference>
<sequence>MRLLSATTLNILSASAFWHLRAVKSESSSWPGAVGLHRRDNTSVADNITTATASPNATGVWPFRGIDVTKPMNDAPPDEFGQGNGWSFNVAVATNIAQREGDAITANPMRLSLEAPDDAFEDANSSTDSTADYNVCAYIWWRSSWSRGEMEKLQQDKDGSCNGAISEECITELRRTLPAQNCTFGGVSNRLESCPDSVTSGGTFWADIVSITSNRSSYSLAGKWPPYSNVSDEQSTREAYDEALSGVFPVMLIYDFDDGTTQNNYTVFRCLATTNRKVAEGYLESGFLQKPQQSANMDLSLIMSDSTSASHPWSLAGKTAVVTGGSRGIGRGIAIHFARKGLANLAITYVANKTAAEETVQQCRALGVERAVVIQADVADHDVGSRVVSEVLAGLDVKTIDILVNNAILGRPDAVKPVADTGPEDFAAMMRANVYAPVSLTVNFLPHAPEHGGRVINISSIAGKQGNRDPIMTYGASKAALESFTRSFAEQFAAERGMTFNSVAVGPTATDALEAARKTFPAEFLNKQIEDTTAGRLGEPEDIAYIVGFLASEEGRWVNGACVSANGGHRSTMAAFG</sequence>
<gene>
    <name evidence="4" type="primary">asqE-2</name>
    <name evidence="4" type="ORF">Cob_v001378</name>
</gene>
<dbReference type="FunFam" id="3.40.50.720:FF:000084">
    <property type="entry name" value="Short-chain dehydrogenase reductase"/>
    <property type="match status" value="1"/>
</dbReference>
<dbReference type="InterPro" id="IPR002347">
    <property type="entry name" value="SDR_fam"/>
</dbReference>
<dbReference type="PANTHER" id="PTHR48107">
    <property type="entry name" value="NADPH-DEPENDENT ALDEHYDE REDUCTASE-LIKE PROTEIN, CHLOROPLASTIC-RELATED"/>
    <property type="match status" value="1"/>
</dbReference>
<comment type="similarity">
    <text evidence="1">Belongs to the short-chain dehydrogenases/reductases (SDR) family.</text>
</comment>
<keyword evidence="3" id="KW-0560">Oxidoreductase</keyword>
<reference evidence="5" key="1">
    <citation type="journal article" date="2013" name="New Phytol.">
        <title>Comparative genomic and transcriptomic analyses reveal the hemibiotrophic stage shift of Colletotrichum fungi.</title>
        <authorList>
            <person name="Gan P."/>
            <person name="Ikeda K."/>
            <person name="Irieda H."/>
            <person name="Narusaka M."/>
            <person name="O'Connell R.J."/>
            <person name="Narusaka Y."/>
            <person name="Takano Y."/>
            <person name="Kubo Y."/>
            <person name="Shirasu K."/>
        </authorList>
    </citation>
    <scope>NUCLEOTIDE SEQUENCE [LARGE SCALE GENOMIC DNA]</scope>
    <source>
        <strain evidence="5">104-T / ATCC 96160 / CBS 514.97 / LARS 414 / MAFF 240422</strain>
    </source>
</reference>
<dbReference type="InterPro" id="IPR036291">
    <property type="entry name" value="NAD(P)-bd_dom_sf"/>
</dbReference>
<comment type="caution">
    <text evidence="4">The sequence shown here is derived from an EMBL/GenBank/DDBJ whole genome shotgun (WGS) entry which is preliminary data.</text>
</comment>
<evidence type="ECO:0000256" key="3">
    <source>
        <dbReference type="ARBA" id="ARBA00023002"/>
    </source>
</evidence>
<name>A0A484G7S5_COLOR</name>
<dbReference type="Gene3D" id="3.40.50.720">
    <property type="entry name" value="NAD(P)-binding Rossmann-like Domain"/>
    <property type="match status" value="1"/>
</dbReference>
<keyword evidence="5" id="KW-1185">Reference proteome</keyword>
<dbReference type="AlphaFoldDB" id="A0A484G7S5"/>
<dbReference type="PRINTS" id="PR00081">
    <property type="entry name" value="GDHRDH"/>
</dbReference>
<evidence type="ECO:0000256" key="2">
    <source>
        <dbReference type="ARBA" id="ARBA00022857"/>
    </source>
</evidence>
<dbReference type="STRING" id="1213857.A0A484G7S5"/>
<dbReference type="Pfam" id="PF13561">
    <property type="entry name" value="adh_short_C2"/>
    <property type="match status" value="1"/>
</dbReference>
<dbReference type="SUPFAM" id="SSF51735">
    <property type="entry name" value="NAD(P)-binding Rossmann-fold domains"/>
    <property type="match status" value="1"/>
</dbReference>
<proteinExistence type="inferred from homology"/>
<organism evidence="4 5">
    <name type="scientific">Colletotrichum orbiculare (strain 104-T / ATCC 96160 / CBS 514.97 / LARS 414 / MAFF 240422)</name>
    <name type="common">Cucumber anthracnose fungus</name>
    <name type="synonym">Colletotrichum lagenarium</name>
    <dbReference type="NCBI Taxonomy" id="1213857"/>
    <lineage>
        <taxon>Eukaryota</taxon>
        <taxon>Fungi</taxon>
        <taxon>Dikarya</taxon>
        <taxon>Ascomycota</taxon>
        <taxon>Pezizomycotina</taxon>
        <taxon>Sordariomycetes</taxon>
        <taxon>Hypocreomycetidae</taxon>
        <taxon>Glomerellales</taxon>
        <taxon>Glomerellaceae</taxon>
        <taxon>Colletotrichum</taxon>
        <taxon>Colletotrichum orbiculare species complex</taxon>
    </lineage>
</organism>
<dbReference type="EMBL" id="AMCV02000001">
    <property type="protein sequence ID" value="TDZ26191.1"/>
    <property type="molecule type" value="Genomic_DNA"/>
</dbReference>
<dbReference type="PANTHER" id="PTHR48107:SF16">
    <property type="entry name" value="NADPH-DEPENDENT ALDEHYDE REDUCTASE 1, CHLOROPLASTIC"/>
    <property type="match status" value="1"/>
</dbReference>
<evidence type="ECO:0000256" key="1">
    <source>
        <dbReference type="ARBA" id="ARBA00006484"/>
    </source>
</evidence>
<evidence type="ECO:0000313" key="4">
    <source>
        <dbReference type="EMBL" id="TDZ26191.1"/>
    </source>
</evidence>
<dbReference type="PRINTS" id="PR00080">
    <property type="entry name" value="SDRFAMILY"/>
</dbReference>
<protein>
    <submittedName>
        <fullName evidence="4">Short chain dehydrogenase asqE</fullName>
    </submittedName>
</protein>
<dbReference type="OrthoDB" id="47007at2759"/>
<accession>A0A484G7S5</accession>
<evidence type="ECO:0000313" key="5">
    <source>
        <dbReference type="Proteomes" id="UP000014480"/>
    </source>
</evidence>
<keyword evidence="2" id="KW-0521">NADP</keyword>